<proteinExistence type="predicted"/>
<dbReference type="PROSITE" id="PS50020">
    <property type="entry name" value="WW_DOMAIN_2"/>
    <property type="match status" value="1"/>
</dbReference>
<feature type="region of interest" description="Disordered" evidence="1">
    <location>
        <begin position="1"/>
        <end position="20"/>
    </location>
</feature>
<gene>
    <name evidence="3" type="ORF">EV356DRAFT_507339</name>
</gene>
<feature type="compositionally biased region" description="Gly residues" evidence="1">
    <location>
        <begin position="242"/>
        <end position="253"/>
    </location>
</feature>
<sequence>MADYLPPTGPPPPKVPPGWKAQYNEQYQEWFYVNLYTKKSQWDRPTEPAHDDSGSSAAPPPYAPGQSTPLGPEKGSLSSNNPYGSSSSAESDEAMARRLQAEEDARSHGRPLSRGAADSYYSQSGPPAGYAPSPHQSANYDQDLPPRPEGKKGFLGKILGKSSSSSHPQQGYPPQQQQYYQGPPQGQYGYQPQQGYYGQGGYPPQQQYMQQQQAQRRHGGLGTGGALALGGGAGLLGGLALGEAMDGGDGGDGGGDDGGDFGGDGGGDFGGGDF</sequence>
<dbReference type="SMART" id="SM00456">
    <property type="entry name" value="WW"/>
    <property type="match status" value="1"/>
</dbReference>
<feature type="region of interest" description="Disordered" evidence="1">
    <location>
        <begin position="242"/>
        <end position="274"/>
    </location>
</feature>
<reference evidence="3" key="1">
    <citation type="journal article" date="2020" name="Stud. Mycol.">
        <title>101 Dothideomycetes genomes: a test case for predicting lifestyles and emergence of pathogens.</title>
        <authorList>
            <person name="Haridas S."/>
            <person name="Albert R."/>
            <person name="Binder M."/>
            <person name="Bloem J."/>
            <person name="Labutti K."/>
            <person name="Salamov A."/>
            <person name="Andreopoulos B."/>
            <person name="Baker S."/>
            <person name="Barry K."/>
            <person name="Bills G."/>
            <person name="Bluhm B."/>
            <person name="Cannon C."/>
            <person name="Castanera R."/>
            <person name="Culley D."/>
            <person name="Daum C."/>
            <person name="Ezra D."/>
            <person name="Gonzalez J."/>
            <person name="Henrissat B."/>
            <person name="Kuo A."/>
            <person name="Liang C."/>
            <person name="Lipzen A."/>
            <person name="Lutzoni F."/>
            <person name="Magnuson J."/>
            <person name="Mondo S."/>
            <person name="Nolan M."/>
            <person name="Ohm R."/>
            <person name="Pangilinan J."/>
            <person name="Park H.-J."/>
            <person name="Ramirez L."/>
            <person name="Alfaro M."/>
            <person name="Sun H."/>
            <person name="Tritt A."/>
            <person name="Yoshinaga Y."/>
            <person name="Zwiers L.-H."/>
            <person name="Turgeon B."/>
            <person name="Goodwin S."/>
            <person name="Spatafora J."/>
            <person name="Crous P."/>
            <person name="Grigoriev I."/>
        </authorList>
    </citation>
    <scope>NUCLEOTIDE SEQUENCE</scope>
    <source>
        <strain evidence="3">Tuck. ex Michener</strain>
    </source>
</reference>
<evidence type="ECO:0000259" key="2">
    <source>
        <dbReference type="PROSITE" id="PS50020"/>
    </source>
</evidence>
<feature type="compositionally biased region" description="Basic and acidic residues" evidence="1">
    <location>
        <begin position="94"/>
        <end position="107"/>
    </location>
</feature>
<dbReference type="CDD" id="cd00201">
    <property type="entry name" value="WW"/>
    <property type="match status" value="1"/>
</dbReference>
<feature type="compositionally biased region" description="Low complexity" evidence="1">
    <location>
        <begin position="76"/>
        <end position="89"/>
    </location>
</feature>
<feature type="compositionally biased region" description="Pro residues" evidence="1">
    <location>
        <begin position="7"/>
        <end position="16"/>
    </location>
</feature>
<dbReference type="Gene3D" id="2.20.70.10">
    <property type="match status" value="1"/>
</dbReference>
<dbReference type="SUPFAM" id="SSF51045">
    <property type="entry name" value="WW domain"/>
    <property type="match status" value="1"/>
</dbReference>
<feature type="compositionally biased region" description="Low complexity" evidence="1">
    <location>
        <begin position="155"/>
        <end position="213"/>
    </location>
</feature>
<feature type="compositionally biased region" description="Gly residues" evidence="1">
    <location>
        <begin position="260"/>
        <end position="274"/>
    </location>
</feature>
<organism evidence="3 4">
    <name type="scientific">Viridothelium virens</name>
    <name type="common">Speckled blister lichen</name>
    <name type="synonym">Trypethelium virens</name>
    <dbReference type="NCBI Taxonomy" id="1048519"/>
    <lineage>
        <taxon>Eukaryota</taxon>
        <taxon>Fungi</taxon>
        <taxon>Dikarya</taxon>
        <taxon>Ascomycota</taxon>
        <taxon>Pezizomycotina</taxon>
        <taxon>Dothideomycetes</taxon>
        <taxon>Dothideomycetes incertae sedis</taxon>
        <taxon>Trypetheliales</taxon>
        <taxon>Trypetheliaceae</taxon>
        <taxon>Viridothelium</taxon>
    </lineage>
</organism>
<feature type="region of interest" description="Disordered" evidence="1">
    <location>
        <begin position="41"/>
        <end position="222"/>
    </location>
</feature>
<name>A0A6A6HKA4_VIRVR</name>
<accession>A0A6A6HKA4</accession>
<dbReference type="EMBL" id="ML991776">
    <property type="protein sequence ID" value="KAF2238248.1"/>
    <property type="molecule type" value="Genomic_DNA"/>
</dbReference>
<dbReference type="OrthoDB" id="2530521at2759"/>
<evidence type="ECO:0000313" key="4">
    <source>
        <dbReference type="Proteomes" id="UP000800092"/>
    </source>
</evidence>
<protein>
    <recommendedName>
        <fullName evidence="2">WW domain-containing protein</fullName>
    </recommendedName>
</protein>
<feature type="compositionally biased region" description="Basic and acidic residues" evidence="1">
    <location>
        <begin position="41"/>
        <end position="53"/>
    </location>
</feature>
<evidence type="ECO:0000313" key="3">
    <source>
        <dbReference type="EMBL" id="KAF2238248.1"/>
    </source>
</evidence>
<dbReference type="Proteomes" id="UP000800092">
    <property type="component" value="Unassembled WGS sequence"/>
</dbReference>
<keyword evidence="4" id="KW-1185">Reference proteome</keyword>
<dbReference type="InterPro" id="IPR001202">
    <property type="entry name" value="WW_dom"/>
</dbReference>
<dbReference type="Pfam" id="PF00397">
    <property type="entry name" value="WW"/>
    <property type="match status" value="1"/>
</dbReference>
<dbReference type="AlphaFoldDB" id="A0A6A6HKA4"/>
<feature type="domain" description="WW" evidence="2">
    <location>
        <begin position="13"/>
        <end position="47"/>
    </location>
</feature>
<evidence type="ECO:0000256" key="1">
    <source>
        <dbReference type="SAM" id="MobiDB-lite"/>
    </source>
</evidence>
<dbReference type="InterPro" id="IPR036020">
    <property type="entry name" value="WW_dom_sf"/>
</dbReference>
<dbReference type="PROSITE" id="PS01159">
    <property type="entry name" value="WW_DOMAIN_1"/>
    <property type="match status" value="1"/>
</dbReference>